<feature type="domain" description="Protein export membrane protein SecD/SecF C-terminal" evidence="10">
    <location>
        <begin position="108"/>
        <end position="301"/>
    </location>
</feature>
<dbReference type="InterPro" id="IPR022646">
    <property type="entry name" value="SecD/SecF_CS"/>
</dbReference>
<evidence type="ECO:0000256" key="5">
    <source>
        <dbReference type="ARBA" id="ARBA00022927"/>
    </source>
</evidence>
<comment type="caution">
    <text evidence="11">The sequence shown here is derived from an EMBL/GenBank/DDBJ whole genome shotgun (WGS) entry which is preliminary data.</text>
</comment>
<gene>
    <name evidence="9" type="primary">secF</name>
    <name evidence="11" type="ORF">A9A59_1162</name>
</gene>
<reference evidence="11 12" key="1">
    <citation type="submission" date="2017-09" db="EMBL/GenBank/DDBJ databases">
        <title>Sequencing the genomes of two abundant thermophiles in Great Basin hot springs: Thermocrinis jamiesonii and novel Chloroflexi Thermoflexus hugenholtzii.</title>
        <authorList>
            <person name="Hedlund B."/>
        </authorList>
    </citation>
    <scope>NUCLEOTIDE SEQUENCE [LARGE SCALE GENOMIC DNA]</scope>
    <source>
        <strain evidence="11 12">G233</strain>
    </source>
</reference>
<dbReference type="PANTHER" id="PTHR30081:SF8">
    <property type="entry name" value="PROTEIN TRANSLOCASE SUBUNIT SECF"/>
    <property type="match status" value="1"/>
</dbReference>
<evidence type="ECO:0000259" key="10">
    <source>
        <dbReference type="Pfam" id="PF02355"/>
    </source>
</evidence>
<evidence type="ECO:0000256" key="3">
    <source>
        <dbReference type="ARBA" id="ARBA00022475"/>
    </source>
</evidence>
<evidence type="ECO:0000256" key="1">
    <source>
        <dbReference type="ARBA" id="ARBA00004651"/>
    </source>
</evidence>
<proteinExistence type="inferred from homology"/>
<dbReference type="Proteomes" id="UP000223071">
    <property type="component" value="Unassembled WGS sequence"/>
</dbReference>
<comment type="function">
    <text evidence="9">Part of the Sec protein translocase complex. Interacts with the SecYEG preprotein conducting channel. SecDF uses the proton motive force (PMF) to complete protein translocation after the ATP-dependent function of SecA.</text>
</comment>
<feature type="transmembrane region" description="Helical" evidence="9">
    <location>
        <begin position="137"/>
        <end position="157"/>
    </location>
</feature>
<dbReference type="Gene3D" id="1.20.1640.10">
    <property type="entry name" value="Multidrug efflux transporter AcrB transmembrane domain"/>
    <property type="match status" value="1"/>
</dbReference>
<keyword evidence="7 9" id="KW-0811">Translocation</keyword>
<feature type="transmembrane region" description="Helical" evidence="9">
    <location>
        <begin position="274"/>
        <end position="300"/>
    </location>
</feature>
<feature type="transmembrane region" description="Helical" evidence="9">
    <location>
        <begin position="163"/>
        <end position="188"/>
    </location>
</feature>
<evidence type="ECO:0000256" key="9">
    <source>
        <dbReference type="HAMAP-Rule" id="MF_01464"/>
    </source>
</evidence>
<feature type="transmembrane region" description="Helical" evidence="9">
    <location>
        <begin position="249"/>
        <end position="267"/>
    </location>
</feature>
<dbReference type="GO" id="GO:0043952">
    <property type="term" value="P:protein transport by the Sec complex"/>
    <property type="evidence" value="ECO:0007669"/>
    <property type="project" value="UniProtKB-UniRule"/>
</dbReference>
<evidence type="ECO:0000313" key="11">
    <source>
        <dbReference type="EMBL" id="PFG73956.1"/>
    </source>
</evidence>
<dbReference type="InterPro" id="IPR048634">
    <property type="entry name" value="SecD_SecF_C"/>
</dbReference>
<keyword evidence="6 9" id="KW-1133">Transmembrane helix</keyword>
<dbReference type="Pfam" id="PF02355">
    <property type="entry name" value="SecD_SecF_C"/>
    <property type="match status" value="1"/>
</dbReference>
<dbReference type="NCBIfam" id="TIGR00966">
    <property type="entry name" value="transloc_SecF"/>
    <property type="match status" value="1"/>
</dbReference>
<keyword evidence="4 9" id="KW-0812">Transmembrane</keyword>
<evidence type="ECO:0000256" key="8">
    <source>
        <dbReference type="ARBA" id="ARBA00023136"/>
    </source>
</evidence>
<dbReference type="EMBL" id="PDJQ01000001">
    <property type="protein sequence ID" value="PFG73956.1"/>
    <property type="molecule type" value="Genomic_DNA"/>
</dbReference>
<sequence>MLDFAGKRWWYLGFSGVFFLAALAALAIFGLKPGIEFTSGSTFTIEFKERTVTQAELRQAMRDLGHPEARVQQSGTNTFIVRTNELENAPSLTGGAGPVPPGEIDDIERALQERFGALERKDFATVSGSVSAEIARYATLAVIAAAVAILVYIWLAFRQLPKAWRYGACAVIALVHDAVIVMGLFAVLGEFRGVEVDTAFITAILTVIGFSVHDTIVVFDRVREVVSQDPYVPFEEAVNASLTETLARSINTSVTVLLTIVAMLLIGGETIRNFLLVLLVGIVAGTYSSIGVASQVLVAWENGDLAKLWRKVRGQQKLAAEAA</sequence>
<dbReference type="PRINTS" id="PR01755">
    <property type="entry name" value="SECFTRNLCASE"/>
</dbReference>
<keyword evidence="3 9" id="KW-1003">Cell membrane</keyword>
<dbReference type="SUPFAM" id="SSF82866">
    <property type="entry name" value="Multidrug efflux transporter AcrB transmembrane domain"/>
    <property type="match status" value="1"/>
</dbReference>
<keyword evidence="5 9" id="KW-0653">Protein transport</keyword>
<comment type="similarity">
    <text evidence="9">Belongs to the SecD/SecF family. SecF subfamily.</text>
</comment>
<accession>A0A2A9HG55</accession>
<name>A0A2A9HG55_TEPT2</name>
<evidence type="ECO:0000313" key="12">
    <source>
        <dbReference type="Proteomes" id="UP000223071"/>
    </source>
</evidence>
<dbReference type="InterPro" id="IPR005665">
    <property type="entry name" value="SecF_bac"/>
</dbReference>
<comment type="subunit">
    <text evidence="9">Forms a complex with SecD. Part of the essential Sec protein translocation apparatus which comprises SecA, SecYEG and auxiliary proteins SecDF. Other proteins may also be involved.</text>
</comment>
<protein>
    <recommendedName>
        <fullName evidence="9">Protein-export membrane protein SecF</fullName>
    </recommendedName>
</protein>
<keyword evidence="12" id="KW-1185">Reference proteome</keyword>
<dbReference type="GO" id="GO:0065002">
    <property type="term" value="P:intracellular protein transmembrane transport"/>
    <property type="evidence" value="ECO:0007669"/>
    <property type="project" value="UniProtKB-UniRule"/>
</dbReference>
<feature type="transmembrane region" description="Helical" evidence="9">
    <location>
        <begin position="12"/>
        <end position="31"/>
    </location>
</feature>
<organism evidence="11 12">
    <name type="scientific">Tepidiforma thermophila (strain KCTC 52669 / CGMCC 1.13589 / G233)</name>
    <dbReference type="NCBI Taxonomy" id="2761530"/>
    <lineage>
        <taxon>Bacteria</taxon>
        <taxon>Bacillati</taxon>
        <taxon>Chloroflexota</taxon>
        <taxon>Tepidiformia</taxon>
        <taxon>Tepidiformales</taxon>
        <taxon>Tepidiformaceae</taxon>
        <taxon>Tepidiforma</taxon>
    </lineage>
</organism>
<dbReference type="AlphaFoldDB" id="A0A2A9HG55"/>
<evidence type="ECO:0000256" key="6">
    <source>
        <dbReference type="ARBA" id="ARBA00022989"/>
    </source>
</evidence>
<dbReference type="RefSeq" id="WP_165772536.1">
    <property type="nucleotide sequence ID" value="NZ_PDJQ01000001.1"/>
</dbReference>
<evidence type="ECO:0000256" key="2">
    <source>
        <dbReference type="ARBA" id="ARBA00022448"/>
    </source>
</evidence>
<dbReference type="GO" id="GO:0015450">
    <property type="term" value="F:protein-transporting ATPase activity"/>
    <property type="evidence" value="ECO:0007669"/>
    <property type="project" value="InterPro"/>
</dbReference>
<dbReference type="PANTHER" id="PTHR30081">
    <property type="entry name" value="PROTEIN-EXPORT MEMBRANE PROTEIN SEC"/>
    <property type="match status" value="1"/>
</dbReference>
<keyword evidence="8 9" id="KW-0472">Membrane</keyword>
<feature type="transmembrane region" description="Helical" evidence="9">
    <location>
        <begin position="200"/>
        <end position="219"/>
    </location>
</feature>
<dbReference type="InterPro" id="IPR022813">
    <property type="entry name" value="SecD/SecF_arch_bac"/>
</dbReference>
<dbReference type="GO" id="GO:0006605">
    <property type="term" value="P:protein targeting"/>
    <property type="evidence" value="ECO:0007669"/>
    <property type="project" value="UniProtKB-UniRule"/>
</dbReference>
<comment type="subcellular location">
    <subcellularLocation>
        <location evidence="1 9">Cell membrane</location>
        <topology evidence="1 9">Multi-pass membrane protein</topology>
    </subcellularLocation>
</comment>
<evidence type="ECO:0000256" key="4">
    <source>
        <dbReference type="ARBA" id="ARBA00022692"/>
    </source>
</evidence>
<dbReference type="GO" id="GO:0005886">
    <property type="term" value="C:plasma membrane"/>
    <property type="evidence" value="ECO:0007669"/>
    <property type="project" value="UniProtKB-SubCell"/>
</dbReference>
<dbReference type="Pfam" id="PF07549">
    <property type="entry name" value="Sec_GG"/>
    <property type="match status" value="1"/>
</dbReference>
<evidence type="ECO:0000256" key="7">
    <source>
        <dbReference type="ARBA" id="ARBA00023010"/>
    </source>
</evidence>
<dbReference type="HAMAP" id="MF_01464_B">
    <property type="entry name" value="SecF_B"/>
    <property type="match status" value="1"/>
</dbReference>
<keyword evidence="2 9" id="KW-0813">Transport</keyword>
<dbReference type="InterPro" id="IPR022645">
    <property type="entry name" value="SecD/SecF_bac"/>
</dbReference>